<evidence type="ECO:0000313" key="1">
    <source>
        <dbReference type="EMBL" id="KAJ9105237.1"/>
    </source>
</evidence>
<gene>
    <name evidence="1" type="ORF">QFC21_001602</name>
</gene>
<protein>
    <submittedName>
        <fullName evidence="1">Uncharacterized protein</fullName>
    </submittedName>
</protein>
<keyword evidence="2" id="KW-1185">Reference proteome</keyword>
<sequence length="113" mass="12267">MSTFGTTPRINHSKLGKYSGETVRLTAEIKRMDGDTAVVIASDGGEILIHLHREANLATKYCEIIGRVNEDLTVKVLWCMNLGDNLGPVPPDLSIVDKVVELAHNDKGQGILA</sequence>
<comment type="caution">
    <text evidence="1">The sequence shown here is derived from an EMBL/GenBank/DDBJ whole genome shotgun (WGS) entry which is preliminary data.</text>
</comment>
<organism evidence="1 2">
    <name type="scientific">Naganishia friedmannii</name>
    <dbReference type="NCBI Taxonomy" id="89922"/>
    <lineage>
        <taxon>Eukaryota</taxon>
        <taxon>Fungi</taxon>
        <taxon>Dikarya</taxon>
        <taxon>Basidiomycota</taxon>
        <taxon>Agaricomycotina</taxon>
        <taxon>Tremellomycetes</taxon>
        <taxon>Filobasidiales</taxon>
        <taxon>Filobasidiaceae</taxon>
        <taxon>Naganishia</taxon>
    </lineage>
</organism>
<dbReference type="Proteomes" id="UP001227268">
    <property type="component" value="Unassembled WGS sequence"/>
</dbReference>
<accession>A0ACC2W2A9</accession>
<reference evidence="1" key="1">
    <citation type="submission" date="2023-04" db="EMBL/GenBank/DDBJ databases">
        <title>Draft Genome sequencing of Naganishia species isolated from polar environments using Oxford Nanopore Technology.</title>
        <authorList>
            <person name="Leo P."/>
            <person name="Venkateswaran K."/>
        </authorList>
    </citation>
    <scope>NUCLEOTIDE SEQUENCE</scope>
    <source>
        <strain evidence="1">MNA-CCFEE 5423</strain>
    </source>
</reference>
<evidence type="ECO:0000313" key="2">
    <source>
        <dbReference type="Proteomes" id="UP001227268"/>
    </source>
</evidence>
<name>A0ACC2W2A9_9TREE</name>
<dbReference type="EMBL" id="JASBWT010000004">
    <property type="protein sequence ID" value="KAJ9105237.1"/>
    <property type="molecule type" value="Genomic_DNA"/>
</dbReference>
<proteinExistence type="predicted"/>